<comment type="caution">
    <text evidence="1">The sequence shown here is derived from an EMBL/GenBank/DDBJ whole genome shotgun (WGS) entry which is preliminary data.</text>
</comment>
<evidence type="ECO:0000313" key="1">
    <source>
        <dbReference type="EMBL" id="MCH6167660.1"/>
    </source>
</evidence>
<keyword evidence="2" id="KW-1185">Reference proteome</keyword>
<protein>
    <submittedName>
        <fullName evidence="1">Uncharacterized protein</fullName>
    </submittedName>
</protein>
<sequence length="76" mass="7623">MLRRGGAPRREVREPTAGNCFAAAGGTTERAGAIGVAIAAHITTGAAEDLADPGGLVSVGALLDLAGQRLDEVEPR</sequence>
<dbReference type="Proteomes" id="UP001299970">
    <property type="component" value="Unassembled WGS sequence"/>
</dbReference>
<proteinExistence type="predicted"/>
<gene>
    <name evidence="1" type="ORF">MMF94_18395</name>
</gene>
<organism evidence="1 2">
    <name type="scientific">Pseudonocardia alaniniphila</name>
    <dbReference type="NCBI Taxonomy" id="75291"/>
    <lineage>
        <taxon>Bacteria</taxon>
        <taxon>Bacillati</taxon>
        <taxon>Actinomycetota</taxon>
        <taxon>Actinomycetes</taxon>
        <taxon>Pseudonocardiales</taxon>
        <taxon>Pseudonocardiaceae</taxon>
        <taxon>Pseudonocardia</taxon>
    </lineage>
</organism>
<dbReference type="EMBL" id="JAKXMK010000015">
    <property type="protein sequence ID" value="MCH6167660.1"/>
    <property type="molecule type" value="Genomic_DNA"/>
</dbReference>
<reference evidence="1 2" key="1">
    <citation type="submission" date="2022-03" db="EMBL/GenBank/DDBJ databases">
        <title>Pseudonocardia alaer sp. nov., a novel actinomycete isolated from reed forest soil.</title>
        <authorList>
            <person name="Wang L."/>
        </authorList>
    </citation>
    <scope>NUCLEOTIDE SEQUENCE [LARGE SCALE GENOMIC DNA]</scope>
    <source>
        <strain evidence="1 2">Y-16303</strain>
    </source>
</reference>
<accession>A0ABS9TGJ1</accession>
<name>A0ABS9TGJ1_9PSEU</name>
<dbReference type="RefSeq" id="WP_241038135.1">
    <property type="nucleotide sequence ID" value="NZ_BAAAJF010000019.1"/>
</dbReference>
<evidence type="ECO:0000313" key="2">
    <source>
        <dbReference type="Proteomes" id="UP001299970"/>
    </source>
</evidence>